<feature type="compositionally biased region" description="Low complexity" evidence="1">
    <location>
        <begin position="69"/>
        <end position="85"/>
    </location>
</feature>
<feature type="region of interest" description="Disordered" evidence="1">
    <location>
        <begin position="191"/>
        <end position="215"/>
    </location>
</feature>
<feature type="compositionally biased region" description="Low complexity" evidence="1">
    <location>
        <begin position="47"/>
        <end position="56"/>
    </location>
</feature>
<evidence type="ECO:0000256" key="1">
    <source>
        <dbReference type="SAM" id="MobiDB-lite"/>
    </source>
</evidence>
<keyword evidence="3" id="KW-1185">Reference proteome</keyword>
<feature type="region of interest" description="Disordered" evidence="1">
    <location>
        <begin position="1"/>
        <end position="170"/>
    </location>
</feature>
<protein>
    <recommendedName>
        <fullName evidence="4">EcsC family protein</fullName>
    </recommendedName>
</protein>
<dbReference type="RefSeq" id="WP_203812914.1">
    <property type="nucleotide sequence ID" value="NZ_BOMY01000050.1"/>
</dbReference>
<feature type="compositionally biased region" description="Low complexity" evidence="1">
    <location>
        <begin position="122"/>
        <end position="168"/>
    </location>
</feature>
<sequence length="415" mass="41861">MTPRPAKRAPVKKAAPPKKAAPAKRTPRKTTPPSAAATPPPAPPAATEPAVEPTPSSATDAAALPAVTDSLAPLPSQPAPQADAAVPEPDRTVSAEAEVEPAAPTSGERPGPSPEAAPIPSAQAAIELPAAPAPAATAKAEPAPTAPASPTAAEAPADPPTAANPEAESALEVPASLAVVEAPAELSPSAIAEDKPAAVETAAGSVRQEPASERTDPWAKLIADPGHAPELLALAAVQTFGPKAQDWAAQTRESYPAADDRALARLAKQQFTRFGSLGGIVGAVAGSYAPITLLGTAAVTHAEVVLHLAAAYGLDPTDPERAADLLVITRVHPTRSDAEVALAAARRPAYEDGGLSDAVWRFGRMVAAQAGGWTALRLASRFFPGTSLLAAVLTSTASAQSVAARAEAYYKKARV</sequence>
<gene>
    <name evidence="2" type="ORF">Ate02nite_78190</name>
</gene>
<evidence type="ECO:0000313" key="3">
    <source>
        <dbReference type="Proteomes" id="UP000623608"/>
    </source>
</evidence>
<reference evidence="2" key="1">
    <citation type="submission" date="2021-01" db="EMBL/GenBank/DDBJ databases">
        <title>Whole genome shotgun sequence of Actinoplanes tereljensis NBRC 105297.</title>
        <authorList>
            <person name="Komaki H."/>
            <person name="Tamura T."/>
        </authorList>
    </citation>
    <scope>NUCLEOTIDE SEQUENCE</scope>
    <source>
        <strain evidence="2">NBRC 105297</strain>
    </source>
</reference>
<organism evidence="2 3">
    <name type="scientific">Paractinoplanes tereljensis</name>
    <dbReference type="NCBI Taxonomy" id="571912"/>
    <lineage>
        <taxon>Bacteria</taxon>
        <taxon>Bacillati</taxon>
        <taxon>Actinomycetota</taxon>
        <taxon>Actinomycetes</taxon>
        <taxon>Micromonosporales</taxon>
        <taxon>Micromonosporaceae</taxon>
        <taxon>Paractinoplanes</taxon>
    </lineage>
</organism>
<proteinExistence type="predicted"/>
<dbReference type="PRINTS" id="PR01217">
    <property type="entry name" value="PRICHEXTENSN"/>
</dbReference>
<dbReference type="AlphaFoldDB" id="A0A919NTT7"/>
<comment type="caution">
    <text evidence="2">The sequence shown here is derived from an EMBL/GenBank/DDBJ whole genome shotgun (WGS) entry which is preliminary data.</text>
</comment>
<dbReference type="Proteomes" id="UP000623608">
    <property type="component" value="Unassembled WGS sequence"/>
</dbReference>
<accession>A0A919NTT7</accession>
<name>A0A919NTT7_9ACTN</name>
<dbReference type="EMBL" id="BOMY01000050">
    <property type="protein sequence ID" value="GIF25089.1"/>
    <property type="molecule type" value="Genomic_DNA"/>
</dbReference>
<feature type="compositionally biased region" description="Low complexity" evidence="1">
    <location>
        <begin position="94"/>
        <end position="106"/>
    </location>
</feature>
<evidence type="ECO:0008006" key="4">
    <source>
        <dbReference type="Google" id="ProtNLM"/>
    </source>
</evidence>
<feature type="compositionally biased region" description="Basic residues" evidence="1">
    <location>
        <begin position="1"/>
        <end position="11"/>
    </location>
</feature>
<evidence type="ECO:0000313" key="2">
    <source>
        <dbReference type="EMBL" id="GIF25089.1"/>
    </source>
</evidence>